<evidence type="ECO:0000256" key="1">
    <source>
        <dbReference type="ARBA" id="ARBA00006484"/>
    </source>
</evidence>
<organism evidence="3 4">
    <name type="scientific">Thioclava pacifica DSM 10166</name>
    <dbReference type="NCBI Taxonomy" id="1353537"/>
    <lineage>
        <taxon>Bacteria</taxon>
        <taxon>Pseudomonadati</taxon>
        <taxon>Pseudomonadota</taxon>
        <taxon>Alphaproteobacteria</taxon>
        <taxon>Rhodobacterales</taxon>
        <taxon>Paracoccaceae</taxon>
        <taxon>Thioclava</taxon>
    </lineage>
</organism>
<reference evidence="3 4" key="1">
    <citation type="submission" date="2013-07" db="EMBL/GenBank/DDBJ databases">
        <title>Thioclava pacifica DSM 10166 Genome Sequencing.</title>
        <authorList>
            <person name="Lai Q."/>
            <person name="Shao Z."/>
        </authorList>
    </citation>
    <scope>NUCLEOTIDE SEQUENCE [LARGE SCALE GENOMIC DNA]</scope>
    <source>
        <strain evidence="3 4">DSM 10166</strain>
    </source>
</reference>
<dbReference type="Pfam" id="PF13561">
    <property type="entry name" value="adh_short_C2"/>
    <property type="match status" value="1"/>
</dbReference>
<dbReference type="STRING" id="1353537.TP2_15260"/>
<dbReference type="PRINTS" id="PR00080">
    <property type="entry name" value="SDRFAMILY"/>
</dbReference>
<name>A0A074K1C9_9RHOB</name>
<gene>
    <name evidence="3" type="ORF">TP2_15260</name>
</gene>
<dbReference type="InterPro" id="IPR036291">
    <property type="entry name" value="NAD(P)-bd_dom_sf"/>
</dbReference>
<dbReference type="Proteomes" id="UP000027432">
    <property type="component" value="Unassembled WGS sequence"/>
</dbReference>
<sequence length="253" mass="26388">MRASFDYSGTRVLVTGASRGIGYGIAEGFAKAGADLTILAESKEVFAAASALGATPILCDISDRAALADALLGIERLDVLVNNAGMERPTPLNGPAPSTDETFERVLSVNVTGTQNVTRALISRIRDGGRVILTSSIWGKTSVPEFSAYAASKHAMIGLARTWARELGPRDITVNAVCPGWVKTDAAMASLAAMSRSTGKPEFELLGEVMAAQSIGGLMEPKDVAGLYLFLASDAAANITGQAISIDRGEILQ</sequence>
<dbReference type="PRINTS" id="PR00081">
    <property type="entry name" value="GDHRDH"/>
</dbReference>
<dbReference type="InterPro" id="IPR002347">
    <property type="entry name" value="SDR_fam"/>
</dbReference>
<protein>
    <recommendedName>
        <fullName evidence="2">Ketoreductase domain-containing protein</fullName>
    </recommendedName>
</protein>
<dbReference type="GO" id="GO:0016616">
    <property type="term" value="F:oxidoreductase activity, acting on the CH-OH group of donors, NAD or NADP as acceptor"/>
    <property type="evidence" value="ECO:0007669"/>
    <property type="project" value="TreeGrafter"/>
</dbReference>
<comment type="similarity">
    <text evidence="1">Belongs to the short-chain dehydrogenases/reductases (SDR) family.</text>
</comment>
<dbReference type="EMBL" id="AUND01000002">
    <property type="protein sequence ID" value="KEO55397.1"/>
    <property type="molecule type" value="Genomic_DNA"/>
</dbReference>
<dbReference type="Gene3D" id="3.40.50.720">
    <property type="entry name" value="NAD(P)-binding Rossmann-like Domain"/>
    <property type="match status" value="1"/>
</dbReference>
<evidence type="ECO:0000313" key="4">
    <source>
        <dbReference type="Proteomes" id="UP000027432"/>
    </source>
</evidence>
<accession>A0A074K1C9</accession>
<dbReference type="FunFam" id="3.40.50.720:FF:000084">
    <property type="entry name" value="Short-chain dehydrogenase reductase"/>
    <property type="match status" value="1"/>
</dbReference>
<comment type="caution">
    <text evidence="3">The sequence shown here is derived from an EMBL/GenBank/DDBJ whole genome shotgun (WGS) entry which is preliminary data.</text>
</comment>
<dbReference type="eggNOG" id="COG1028">
    <property type="taxonomic scope" value="Bacteria"/>
</dbReference>
<dbReference type="OrthoDB" id="9789398at2"/>
<dbReference type="SMART" id="SM00822">
    <property type="entry name" value="PKS_KR"/>
    <property type="match status" value="1"/>
</dbReference>
<evidence type="ECO:0000313" key="3">
    <source>
        <dbReference type="EMBL" id="KEO55397.1"/>
    </source>
</evidence>
<dbReference type="InterPro" id="IPR057326">
    <property type="entry name" value="KR_dom"/>
</dbReference>
<dbReference type="InterPro" id="IPR020904">
    <property type="entry name" value="Sc_DH/Rdtase_CS"/>
</dbReference>
<evidence type="ECO:0000259" key="2">
    <source>
        <dbReference type="SMART" id="SM00822"/>
    </source>
</evidence>
<proteinExistence type="inferred from homology"/>
<dbReference type="PANTHER" id="PTHR42760">
    <property type="entry name" value="SHORT-CHAIN DEHYDROGENASES/REDUCTASES FAMILY MEMBER"/>
    <property type="match status" value="1"/>
</dbReference>
<dbReference type="RefSeq" id="WP_038073601.1">
    <property type="nucleotide sequence ID" value="NZ_AUND01000002.1"/>
</dbReference>
<dbReference type="AlphaFoldDB" id="A0A074K1C9"/>
<keyword evidence="4" id="KW-1185">Reference proteome</keyword>
<dbReference type="PROSITE" id="PS00061">
    <property type="entry name" value="ADH_SHORT"/>
    <property type="match status" value="1"/>
</dbReference>
<dbReference type="SUPFAM" id="SSF51735">
    <property type="entry name" value="NAD(P)-binding Rossmann-fold domains"/>
    <property type="match status" value="1"/>
</dbReference>
<feature type="domain" description="Ketoreductase" evidence="2">
    <location>
        <begin position="10"/>
        <end position="181"/>
    </location>
</feature>
<dbReference type="CDD" id="cd05233">
    <property type="entry name" value="SDR_c"/>
    <property type="match status" value="1"/>
</dbReference>